<dbReference type="AlphaFoldDB" id="A0A072NI11"/>
<reference evidence="2 3" key="1">
    <citation type="submission" date="2014-04" db="EMBL/GenBank/DDBJ databases">
        <title>Draft genome sequence of Bacillus azotoformans MEV2011, a (co-) denitrifying strain unable to grow in the presence of oxygen.</title>
        <authorList>
            <person name="Nielsen M."/>
            <person name="Schreiber L."/>
            <person name="Finster K."/>
            <person name="Schramm A."/>
        </authorList>
    </citation>
    <scope>NUCLEOTIDE SEQUENCE [LARGE SCALE GENOMIC DNA]</scope>
    <source>
        <strain evidence="2 3">MEV2011</strain>
    </source>
</reference>
<dbReference type="RefSeq" id="WP_035197272.1">
    <property type="nucleotide sequence ID" value="NZ_JJRY01000018.1"/>
</dbReference>
<sequence length="75" mass="8505">MKKFLVVLSIIFIIGLISIFIINNNNETQNEPKISTELKDNGIVDGKENSFSALKIKVKKMLNCSFFLSWNTITP</sequence>
<organism evidence="2 3">
    <name type="scientific">Schinkia azotoformans MEV2011</name>
    <dbReference type="NCBI Taxonomy" id="1348973"/>
    <lineage>
        <taxon>Bacteria</taxon>
        <taxon>Bacillati</taxon>
        <taxon>Bacillota</taxon>
        <taxon>Bacilli</taxon>
        <taxon>Bacillales</taxon>
        <taxon>Bacillaceae</taxon>
        <taxon>Calidifontibacillus/Schinkia group</taxon>
        <taxon>Schinkia</taxon>
    </lineage>
</organism>
<dbReference type="PATRIC" id="fig|1348973.3.peg.3576"/>
<evidence type="ECO:0000256" key="1">
    <source>
        <dbReference type="SAM" id="Phobius"/>
    </source>
</evidence>
<name>A0A072NI11_SCHAZ</name>
<evidence type="ECO:0000313" key="2">
    <source>
        <dbReference type="EMBL" id="KEF37106.1"/>
    </source>
</evidence>
<keyword evidence="1" id="KW-1133">Transmembrane helix</keyword>
<dbReference type="Proteomes" id="UP000027936">
    <property type="component" value="Unassembled WGS sequence"/>
</dbReference>
<keyword evidence="1" id="KW-0812">Transmembrane</keyword>
<protein>
    <submittedName>
        <fullName evidence="2">Uncharacterized protein</fullName>
    </submittedName>
</protein>
<comment type="caution">
    <text evidence="2">The sequence shown here is derived from an EMBL/GenBank/DDBJ whole genome shotgun (WGS) entry which is preliminary data.</text>
</comment>
<gene>
    <name evidence="2" type="ORF">M670_03699</name>
</gene>
<evidence type="ECO:0000313" key="3">
    <source>
        <dbReference type="Proteomes" id="UP000027936"/>
    </source>
</evidence>
<dbReference type="EMBL" id="JJRY01000018">
    <property type="protein sequence ID" value="KEF37106.1"/>
    <property type="molecule type" value="Genomic_DNA"/>
</dbReference>
<feature type="transmembrane region" description="Helical" evidence="1">
    <location>
        <begin position="6"/>
        <end position="23"/>
    </location>
</feature>
<proteinExistence type="predicted"/>
<accession>A0A072NI11</accession>
<keyword evidence="1" id="KW-0472">Membrane</keyword>